<dbReference type="PROSITE" id="PS50005">
    <property type="entry name" value="TPR"/>
    <property type="match status" value="2"/>
</dbReference>
<sequence>VLVLVSVLTASSLQAQTTAQAHESLQAGQYEDAARAFRTILENDPSSYDVRRDLIRALLSTGEYDASELLAREAPAPGAFANTLGEILVIRGKLEEAATAFQESIDANARDALTAEVNLAELLFSRGEIDEAMTRFDRFIDIYNASNGRLSATELVAVGRAVRYLGRTNPDLFQDALRAFDEATTIAPTWHEPRVRAGELFLETYSSTDAQSEFEKVLGVNPRHPGALLGLAKALEFDGTSDAGKVLGQLLEINSNHLEARALLANQHLTRERYQDAYEQAEMALAVNPNSLVALTALAGTHLLRGDLEKFQEVRARVLKLNPRYSGLDAKLAELAVQTRRYGDAVIRAEAAVELDPYSWTAWGLLGMNELRLGDVEQGRTHLMRAFEGDPYNPWFKNNLDLLDTFERFEIHETDHFELFLHGTESDLLATYLAPIAEEAYESLTRRYGSEPLLPVRAELFPSHADFSVRTLGETGLGALGVSFGRVLVMDSPGARERGDYNWASVFWHELSHTFHLAISDNRVPRWFSEGLAVHEQRKARQGWGHQVTIPFLRALADGNLKKVSELNDGFMRPDYPQQVIFSYYQSSLVFEVIEDRYGFAAIRKMLEGYKRGETTAELFESLLSINLEDFDQEFEEFLQDRFRIPLNGLAEIGEAPLSGSDITELEDWANLHPGDFIARLRLGAALVGEERYTEAQPHLEAARKIFPNYGGPDSPYWYLAQAYNGVGDLTGAEQALSQLIQRSESNYDAYTMHADVLEQLDRPKEAADALDKAVLVWPYEIELHQRLATLHAEVGNYPLASRERAAVVALNPTDKAQALYALAIAYQEAGDLTSARSAVLQALEIAPNFDAALELLLILRSGLLGES</sequence>
<accession>A0A381PML5</accession>
<dbReference type="SMART" id="SM00028">
    <property type="entry name" value="TPR"/>
    <property type="match status" value="10"/>
</dbReference>
<dbReference type="Pfam" id="PF13181">
    <property type="entry name" value="TPR_8"/>
    <property type="match status" value="1"/>
</dbReference>
<reference evidence="1" key="1">
    <citation type="submission" date="2018-05" db="EMBL/GenBank/DDBJ databases">
        <authorList>
            <person name="Lanie J.A."/>
            <person name="Ng W.-L."/>
            <person name="Kazmierczak K.M."/>
            <person name="Andrzejewski T.M."/>
            <person name="Davidsen T.M."/>
            <person name="Wayne K.J."/>
            <person name="Tettelin H."/>
            <person name="Glass J.I."/>
            <person name="Rusch D."/>
            <person name="Podicherti R."/>
            <person name="Tsui H.-C.T."/>
            <person name="Winkler M.E."/>
        </authorList>
    </citation>
    <scope>NUCLEOTIDE SEQUENCE</scope>
</reference>
<dbReference type="InterPro" id="IPR011990">
    <property type="entry name" value="TPR-like_helical_dom_sf"/>
</dbReference>
<feature type="non-terminal residue" evidence="1">
    <location>
        <position position="1"/>
    </location>
</feature>
<gene>
    <name evidence="1" type="ORF">METZ01_LOCUS21044</name>
</gene>
<organism evidence="1">
    <name type="scientific">marine metagenome</name>
    <dbReference type="NCBI Taxonomy" id="408172"/>
    <lineage>
        <taxon>unclassified sequences</taxon>
        <taxon>metagenomes</taxon>
        <taxon>ecological metagenomes</taxon>
    </lineage>
</organism>
<dbReference type="EMBL" id="UINC01001033">
    <property type="protein sequence ID" value="SUZ68190.1"/>
    <property type="molecule type" value="Genomic_DNA"/>
</dbReference>
<dbReference type="PANTHER" id="PTHR12558">
    <property type="entry name" value="CELL DIVISION CYCLE 16,23,27"/>
    <property type="match status" value="1"/>
</dbReference>
<protein>
    <recommendedName>
        <fullName evidence="2">Tetratricopeptide repeat protein</fullName>
    </recommendedName>
</protein>
<dbReference type="GO" id="GO:0051301">
    <property type="term" value="P:cell division"/>
    <property type="evidence" value="ECO:0007669"/>
    <property type="project" value="TreeGrafter"/>
</dbReference>
<dbReference type="InterPro" id="IPR019734">
    <property type="entry name" value="TPR_rpt"/>
</dbReference>
<evidence type="ECO:0000313" key="1">
    <source>
        <dbReference type="EMBL" id="SUZ68190.1"/>
    </source>
</evidence>
<dbReference type="Gene3D" id="1.25.40.10">
    <property type="entry name" value="Tetratricopeptide repeat domain"/>
    <property type="match status" value="3"/>
</dbReference>
<dbReference type="PANTHER" id="PTHR12558:SF13">
    <property type="entry name" value="CELL DIVISION CYCLE PROTEIN 27 HOMOLOG"/>
    <property type="match status" value="1"/>
</dbReference>
<evidence type="ECO:0008006" key="2">
    <source>
        <dbReference type="Google" id="ProtNLM"/>
    </source>
</evidence>
<dbReference type="AlphaFoldDB" id="A0A381PML5"/>
<dbReference type="SUPFAM" id="SSF48452">
    <property type="entry name" value="TPR-like"/>
    <property type="match status" value="2"/>
</dbReference>
<dbReference type="Pfam" id="PF13432">
    <property type="entry name" value="TPR_16"/>
    <property type="match status" value="4"/>
</dbReference>
<proteinExistence type="predicted"/>
<name>A0A381PML5_9ZZZZ</name>